<dbReference type="EMBL" id="ANPE02000143">
    <property type="protein sequence ID" value="EMY33936.1"/>
    <property type="molecule type" value="Genomic_DNA"/>
</dbReference>
<evidence type="ECO:0000313" key="3">
    <source>
        <dbReference type="Proteomes" id="UP000010729"/>
    </source>
</evidence>
<keyword evidence="3" id="KW-1185">Reference proteome</keyword>
<reference evidence="2 3" key="1">
    <citation type="journal article" date="2013" name="Genome Announc.">
        <title>Draft Genome Sequence of Arthrobacter crystallopoietes Strain BAB-32, Revealing Genes for Bioremediation.</title>
        <authorList>
            <person name="Joshi M.N."/>
            <person name="Pandit A.S."/>
            <person name="Sharma A."/>
            <person name="Pandya R.V."/>
            <person name="Desai S.M."/>
            <person name="Saxena A.K."/>
            <person name="Bagatharia S.B."/>
        </authorList>
    </citation>
    <scope>NUCLEOTIDE SEQUENCE [LARGE SCALE GENOMIC DNA]</scope>
    <source>
        <strain evidence="2 3">BAB-32</strain>
    </source>
</reference>
<dbReference type="SUPFAM" id="SSF51735">
    <property type="entry name" value="NAD(P)-binding Rossmann-fold domains"/>
    <property type="match status" value="1"/>
</dbReference>
<dbReference type="InterPro" id="IPR052718">
    <property type="entry name" value="NmrA-type_oxidoreductase"/>
</dbReference>
<evidence type="ECO:0000259" key="1">
    <source>
        <dbReference type="Pfam" id="PF05368"/>
    </source>
</evidence>
<dbReference type="InterPro" id="IPR008030">
    <property type="entry name" value="NmrA-like"/>
</dbReference>
<dbReference type="InterPro" id="IPR036291">
    <property type="entry name" value="NAD(P)-bd_dom_sf"/>
</dbReference>
<dbReference type="OrthoDB" id="3243290at2"/>
<protein>
    <submittedName>
        <fullName evidence="2">Nucleoside-diphosphate sugar epimerase</fullName>
    </submittedName>
</protein>
<comment type="caution">
    <text evidence="2">The sequence shown here is derived from an EMBL/GenBank/DDBJ whole genome shotgun (WGS) entry which is preliminary data.</text>
</comment>
<dbReference type="Pfam" id="PF05368">
    <property type="entry name" value="NmrA"/>
    <property type="match status" value="1"/>
</dbReference>
<dbReference type="Gene3D" id="3.40.50.720">
    <property type="entry name" value="NAD(P)-binding Rossmann-like Domain"/>
    <property type="match status" value="1"/>
</dbReference>
<dbReference type="PANTHER" id="PTHR47129">
    <property type="entry name" value="QUINONE OXIDOREDUCTASE 2"/>
    <property type="match status" value="1"/>
</dbReference>
<sequence length="288" mass="30768">MNPASVPSVPSIAVTGASGRLGGTTARFLADQGVPLRLLLRDATRAPDLKGTTTAEAGFGDKEAVRRALDGIDTVFMVSAAESEDRLEQHFTFIDAAVEAGVDHIVYTSFFGAAPDATFTLARDHFATEEKLRTAGPKFTLLRNNLYADILPDFADAEGVIRGPAEDGRAGFVARSDAARAAAAILQQPIPHAGFTYELTGPEALTLDEAAAILAETTGRPMSFRNETVDEAYASRAHYGAPPWQLDAWVSTYTAIARGEMDKTTNDVELLTGQAPLSLRQLFSRPLV</sequence>
<dbReference type="Proteomes" id="UP000010729">
    <property type="component" value="Unassembled WGS sequence"/>
</dbReference>
<dbReference type="PANTHER" id="PTHR47129:SF1">
    <property type="entry name" value="NMRA-LIKE DOMAIN-CONTAINING PROTEIN"/>
    <property type="match status" value="1"/>
</dbReference>
<dbReference type="CDD" id="cd05269">
    <property type="entry name" value="TMR_SDR_a"/>
    <property type="match status" value="1"/>
</dbReference>
<organism evidence="2 3">
    <name type="scientific">Arthrobacter crystallopoietes BAB-32</name>
    <dbReference type="NCBI Taxonomy" id="1246476"/>
    <lineage>
        <taxon>Bacteria</taxon>
        <taxon>Bacillati</taxon>
        <taxon>Actinomycetota</taxon>
        <taxon>Actinomycetes</taxon>
        <taxon>Micrococcales</taxon>
        <taxon>Micrococcaceae</taxon>
        <taxon>Crystallibacter</taxon>
    </lineage>
</organism>
<evidence type="ECO:0000313" key="2">
    <source>
        <dbReference type="EMBL" id="EMY33936.1"/>
    </source>
</evidence>
<name>N1UU36_9MICC</name>
<accession>N1UU36</accession>
<dbReference type="AlphaFoldDB" id="N1UU36"/>
<dbReference type="RefSeq" id="WP_005269388.1">
    <property type="nucleotide sequence ID" value="NZ_ANPE02000143.1"/>
</dbReference>
<gene>
    <name evidence="2" type="ORF">D477_012193</name>
</gene>
<feature type="domain" description="NmrA-like" evidence="1">
    <location>
        <begin position="12"/>
        <end position="225"/>
    </location>
</feature>
<proteinExistence type="predicted"/>
<dbReference type="Gene3D" id="3.90.25.10">
    <property type="entry name" value="UDP-galactose 4-epimerase, domain 1"/>
    <property type="match status" value="1"/>
</dbReference>